<sequence>SLFCSDPSEAEGCCVPAGDPTLNSQRWVNALDDINDHQLIVEKRMKSHDDRLMLIISMVGRYSMRRYCDR</sequence>
<comment type="caution">
    <text evidence="1">The sequence shown here is derived from an EMBL/GenBank/DDBJ whole genome shotgun (WGS) entry which is preliminary data.</text>
</comment>
<accession>A0A2K3JZ91</accession>
<dbReference type="EMBL" id="ASHM01131521">
    <property type="protein sequence ID" value="PNX59310.1"/>
    <property type="molecule type" value="Genomic_DNA"/>
</dbReference>
<gene>
    <name evidence="1" type="ORF">L195_g059626</name>
</gene>
<proteinExistence type="predicted"/>
<evidence type="ECO:0000313" key="1">
    <source>
        <dbReference type="EMBL" id="PNX59310.1"/>
    </source>
</evidence>
<protein>
    <submittedName>
        <fullName evidence="1">Uncharacterized protein</fullName>
    </submittedName>
</protein>
<organism evidence="1 2">
    <name type="scientific">Trifolium pratense</name>
    <name type="common">Red clover</name>
    <dbReference type="NCBI Taxonomy" id="57577"/>
    <lineage>
        <taxon>Eukaryota</taxon>
        <taxon>Viridiplantae</taxon>
        <taxon>Streptophyta</taxon>
        <taxon>Embryophyta</taxon>
        <taxon>Tracheophyta</taxon>
        <taxon>Spermatophyta</taxon>
        <taxon>Magnoliopsida</taxon>
        <taxon>eudicotyledons</taxon>
        <taxon>Gunneridae</taxon>
        <taxon>Pentapetalae</taxon>
        <taxon>rosids</taxon>
        <taxon>fabids</taxon>
        <taxon>Fabales</taxon>
        <taxon>Fabaceae</taxon>
        <taxon>Papilionoideae</taxon>
        <taxon>50 kb inversion clade</taxon>
        <taxon>NPAAA clade</taxon>
        <taxon>Hologalegina</taxon>
        <taxon>IRL clade</taxon>
        <taxon>Trifolieae</taxon>
        <taxon>Trifolium</taxon>
    </lineage>
</organism>
<feature type="non-terminal residue" evidence="1">
    <location>
        <position position="1"/>
    </location>
</feature>
<reference evidence="1 2" key="2">
    <citation type="journal article" date="2017" name="Front. Plant Sci.">
        <title>Gene Classification and Mining of Molecular Markers Useful in Red Clover (Trifolium pratense) Breeding.</title>
        <authorList>
            <person name="Istvanek J."/>
            <person name="Dluhosova J."/>
            <person name="Dluhos P."/>
            <person name="Patkova L."/>
            <person name="Nedelnik J."/>
            <person name="Repkova J."/>
        </authorList>
    </citation>
    <scope>NUCLEOTIDE SEQUENCE [LARGE SCALE GENOMIC DNA]</scope>
    <source>
        <strain evidence="2">cv. Tatra</strain>
        <tissue evidence="1">Young leaves</tissue>
    </source>
</reference>
<dbReference type="AlphaFoldDB" id="A0A2K3JZ91"/>
<dbReference type="Proteomes" id="UP000236291">
    <property type="component" value="Unassembled WGS sequence"/>
</dbReference>
<evidence type="ECO:0000313" key="2">
    <source>
        <dbReference type="Proteomes" id="UP000236291"/>
    </source>
</evidence>
<name>A0A2K3JZ91_TRIPR</name>
<reference evidence="1 2" key="1">
    <citation type="journal article" date="2014" name="Am. J. Bot.">
        <title>Genome assembly and annotation for red clover (Trifolium pratense; Fabaceae).</title>
        <authorList>
            <person name="Istvanek J."/>
            <person name="Jaros M."/>
            <person name="Krenek A."/>
            <person name="Repkova J."/>
        </authorList>
    </citation>
    <scope>NUCLEOTIDE SEQUENCE [LARGE SCALE GENOMIC DNA]</scope>
    <source>
        <strain evidence="2">cv. Tatra</strain>
        <tissue evidence="1">Young leaves</tissue>
    </source>
</reference>